<evidence type="ECO:0000256" key="4">
    <source>
        <dbReference type="ARBA" id="ARBA00022478"/>
    </source>
</evidence>
<dbReference type="PANTHER" id="PTHR12949">
    <property type="entry name" value="RNA POLYMERASE III DNA DIRECTED -RELATED"/>
    <property type="match status" value="1"/>
</dbReference>
<evidence type="ECO:0000256" key="7">
    <source>
        <dbReference type="ARBA" id="ARBA00025127"/>
    </source>
</evidence>
<evidence type="ECO:0000256" key="5">
    <source>
        <dbReference type="ARBA" id="ARBA00023163"/>
    </source>
</evidence>
<dbReference type="PANTHER" id="PTHR12949:SF0">
    <property type="entry name" value="DNA-DIRECTED RNA POLYMERASE III SUBUNIT RPC3"/>
    <property type="match status" value="1"/>
</dbReference>
<feature type="region of interest" description="Disordered" evidence="9">
    <location>
        <begin position="242"/>
        <end position="272"/>
    </location>
</feature>
<dbReference type="Pfam" id="PF05645">
    <property type="entry name" value="RNA_pol_Rpc82"/>
    <property type="match status" value="1"/>
</dbReference>
<dbReference type="InterPro" id="IPR039748">
    <property type="entry name" value="RPC3"/>
</dbReference>
<feature type="domain" description="RNA polymerase III Rpc82 C -terminal" evidence="10">
    <location>
        <begin position="79"/>
        <end position="307"/>
    </location>
</feature>
<evidence type="ECO:0000313" key="13">
    <source>
        <dbReference type="Proteomes" id="UP001345827"/>
    </source>
</evidence>
<dbReference type="EMBL" id="JAXLQG010000004">
    <property type="protein sequence ID" value="KAK5541236.1"/>
    <property type="molecule type" value="Genomic_DNA"/>
</dbReference>
<dbReference type="InterPro" id="IPR055207">
    <property type="entry name" value="POLR3C_WHD"/>
</dbReference>
<evidence type="ECO:0000256" key="2">
    <source>
        <dbReference type="ARBA" id="ARBA00006835"/>
    </source>
</evidence>
<keyword evidence="5 8" id="KW-0804">Transcription</keyword>
<evidence type="ECO:0000256" key="6">
    <source>
        <dbReference type="ARBA" id="ARBA00023242"/>
    </source>
</evidence>
<dbReference type="GO" id="GO:0005666">
    <property type="term" value="C:RNA polymerase III complex"/>
    <property type="evidence" value="ECO:0007669"/>
    <property type="project" value="UniProtKB-UniRule"/>
</dbReference>
<feature type="region of interest" description="Disordered" evidence="9">
    <location>
        <begin position="48"/>
        <end position="68"/>
    </location>
</feature>
<dbReference type="InterPro" id="IPR008806">
    <property type="entry name" value="RNA_pol_III_Rpc82_C"/>
</dbReference>
<comment type="function">
    <text evidence="7 8">DNA-dependent RNA polymerase catalyzes the transcription of DNA into RNA using the four ribonucleoside triphosphates as substrates. Specific core component of RNA polymerase III which synthesizes small RNAs, such as 5S rRNA and tRNAs.</text>
</comment>
<evidence type="ECO:0000256" key="9">
    <source>
        <dbReference type="SAM" id="MobiDB-lite"/>
    </source>
</evidence>
<evidence type="ECO:0000256" key="1">
    <source>
        <dbReference type="ARBA" id="ARBA00004123"/>
    </source>
</evidence>
<evidence type="ECO:0000259" key="10">
    <source>
        <dbReference type="Pfam" id="PF05645"/>
    </source>
</evidence>
<comment type="subcellular location">
    <subcellularLocation>
        <location evidence="1 8">Nucleus</location>
    </subcellularLocation>
</comment>
<evidence type="ECO:0000256" key="8">
    <source>
        <dbReference type="RuleBase" id="RU367076"/>
    </source>
</evidence>
<name>A0AAV9QHT4_9PEZI</name>
<dbReference type="InterPro" id="IPR036388">
    <property type="entry name" value="WH-like_DNA-bd_sf"/>
</dbReference>
<keyword evidence="13" id="KW-1185">Reference proteome</keyword>
<gene>
    <name evidence="12" type="primary">RPC82</name>
    <name evidence="12" type="ORF">LTR25_003013</name>
</gene>
<protein>
    <recommendedName>
        <fullName evidence="8">DNA-directed RNA polymerase III subunit RPC3</fullName>
        <shortName evidence="8">RNA polymerase III subunit C3</shortName>
    </recommendedName>
</protein>
<reference evidence="12 13" key="1">
    <citation type="submission" date="2023-06" db="EMBL/GenBank/DDBJ databases">
        <title>Black Yeasts Isolated from many extreme environments.</title>
        <authorList>
            <person name="Coleine C."/>
            <person name="Stajich J.E."/>
            <person name="Selbmann L."/>
        </authorList>
    </citation>
    <scope>NUCLEOTIDE SEQUENCE [LARGE SCALE GENOMIC DNA]</scope>
    <source>
        <strain evidence="12 13">CCFEE 5887</strain>
    </source>
</reference>
<dbReference type="AlphaFoldDB" id="A0AAV9QHT4"/>
<dbReference type="GO" id="GO:0003697">
    <property type="term" value="F:single-stranded DNA binding"/>
    <property type="evidence" value="ECO:0007669"/>
    <property type="project" value="UniProtKB-UniRule"/>
</dbReference>
<keyword evidence="4 8" id="KW-0240">DNA-directed RNA polymerase</keyword>
<evidence type="ECO:0000313" key="12">
    <source>
        <dbReference type="EMBL" id="KAK5541236.1"/>
    </source>
</evidence>
<feature type="domain" description="DNA-directed RNA polymerase III subunit RPC3 winged-helix" evidence="11">
    <location>
        <begin position="319"/>
        <end position="391"/>
    </location>
</feature>
<feature type="compositionally biased region" description="Polar residues" evidence="9">
    <location>
        <begin position="48"/>
        <end position="57"/>
    </location>
</feature>
<dbReference type="Gene3D" id="1.10.10.10">
    <property type="entry name" value="Winged helix-like DNA-binding domain superfamily/Winged helix DNA-binding domain"/>
    <property type="match status" value="1"/>
</dbReference>
<sequence length="478" mass="54166">MRTGKLVTLAHRNHGKPAAIVIEHLATLGFSTAEELENTVCAEKSFTAQGDATPHTNGHSRDHRLPTAESSRNLFRKMLRVLIDRKYIVAVRDAHFQSVFDARRDLERQWESLGLLPSSKLGKKSQADVDEKVDIELEQRLDPTIAAATVLKELDSSHSQTDTVKTLLCVDYFNVVASVRNERIASIAEKVFGKPYGSITKAACSQIELGSSPFKVRDPDPNTMMQRLDVSLIDVSPSDLPNGTHPNDAEDGLLSNGGHVNGYHRSRSNGTKHDPVVDHHLAILADGPFFFLREDGSGSWLVNKKQLGDYVREKETMRLISERVDGPALRIVRMLVDKGKLDEKTLQEIGLLGAKDLRQTLSQLQLMGYLELQEVPRDPQRQPNRTIFLWFYDAERVRKVFLGKIYKTMSRHYQRMHLERERLASTLSKVERTDVEGNVEDLLPEAELDLLYVWQQKEGWFLTELDRLDDSVAILRDI</sequence>
<accession>A0AAV9QHT4</accession>
<comment type="subunit">
    <text evidence="3 8">Component of the RNA polymerase III (Pol III) complex consisting of 17 subunits.</text>
</comment>
<evidence type="ECO:0000256" key="3">
    <source>
        <dbReference type="ARBA" id="ARBA00011206"/>
    </source>
</evidence>
<keyword evidence="6 8" id="KW-0539">Nucleus</keyword>
<dbReference type="Proteomes" id="UP001345827">
    <property type="component" value="Unassembled WGS sequence"/>
</dbReference>
<evidence type="ECO:0000259" key="11">
    <source>
        <dbReference type="Pfam" id="PF22536"/>
    </source>
</evidence>
<comment type="caution">
    <text evidence="12">The sequence shown here is derived from an EMBL/GenBank/DDBJ whole genome shotgun (WGS) entry which is preliminary data.</text>
</comment>
<comment type="similarity">
    <text evidence="2 8">Belongs to the RNA polymerase beta chain family.</text>
</comment>
<dbReference type="GO" id="GO:0006351">
    <property type="term" value="P:DNA-templated transcription"/>
    <property type="evidence" value="ECO:0007669"/>
    <property type="project" value="InterPro"/>
</dbReference>
<dbReference type="Pfam" id="PF22536">
    <property type="entry name" value="WHD_POLR3C"/>
    <property type="match status" value="1"/>
</dbReference>
<proteinExistence type="inferred from homology"/>
<organism evidence="12 13">
    <name type="scientific">Vermiconidia calcicola</name>
    <dbReference type="NCBI Taxonomy" id="1690605"/>
    <lineage>
        <taxon>Eukaryota</taxon>
        <taxon>Fungi</taxon>
        <taxon>Dikarya</taxon>
        <taxon>Ascomycota</taxon>
        <taxon>Pezizomycotina</taxon>
        <taxon>Dothideomycetes</taxon>
        <taxon>Dothideomycetidae</taxon>
        <taxon>Mycosphaerellales</taxon>
        <taxon>Extremaceae</taxon>
        <taxon>Vermiconidia</taxon>
    </lineage>
</organism>